<evidence type="ECO:0000256" key="1">
    <source>
        <dbReference type="ARBA" id="ARBA00009437"/>
    </source>
</evidence>
<reference evidence="6 7" key="1">
    <citation type="submission" date="2020-04" db="EMBL/GenBank/DDBJ databases">
        <title>Plant growth promoting and environmental Bacillus: genomic and epigenetic comparison.</title>
        <authorList>
            <person name="Reva O.N."/>
            <person name="Lutz S."/>
            <person name="Ahrens C.H."/>
        </authorList>
    </citation>
    <scope>NUCLEOTIDE SEQUENCE [LARGE SCALE GENOMIC DNA]</scope>
    <source>
        <strain evidence="6 7">UCMB5075</strain>
    </source>
</reference>
<keyword evidence="7" id="KW-1185">Reference proteome</keyword>
<keyword evidence="4" id="KW-0804">Transcription</keyword>
<keyword evidence="3" id="KW-0238">DNA-binding</keyword>
<gene>
    <name evidence="6" type="primary">ycgK</name>
    <name evidence="6" type="ORF">HC660_03540</name>
</gene>
<dbReference type="InterPro" id="IPR005119">
    <property type="entry name" value="LysR_subst-bd"/>
</dbReference>
<dbReference type="Pfam" id="PF03466">
    <property type="entry name" value="LysR_substrate"/>
    <property type="match status" value="1"/>
</dbReference>
<evidence type="ECO:0000256" key="2">
    <source>
        <dbReference type="ARBA" id="ARBA00023015"/>
    </source>
</evidence>
<accession>A0ABX6LSK3</accession>
<name>A0ABX6LSK3_BACMO</name>
<feature type="domain" description="LysR substrate-binding" evidence="5">
    <location>
        <begin position="2"/>
        <end position="107"/>
    </location>
</feature>
<dbReference type="CDD" id="cd05466">
    <property type="entry name" value="PBP2_LTTR_substrate"/>
    <property type="match status" value="1"/>
</dbReference>
<dbReference type="EMBL" id="CP051464">
    <property type="protein sequence ID" value="QJC94866.1"/>
    <property type="molecule type" value="Genomic_DNA"/>
</dbReference>
<evidence type="ECO:0000259" key="5">
    <source>
        <dbReference type="Pfam" id="PF03466"/>
    </source>
</evidence>
<evidence type="ECO:0000313" key="7">
    <source>
        <dbReference type="Proteomes" id="UP000501048"/>
    </source>
</evidence>
<dbReference type="PANTHER" id="PTHR30346:SF28">
    <property type="entry name" value="HTH-TYPE TRANSCRIPTIONAL REGULATOR CYNR"/>
    <property type="match status" value="1"/>
</dbReference>
<dbReference type="Proteomes" id="UP000501048">
    <property type="component" value="Chromosome"/>
</dbReference>
<evidence type="ECO:0000256" key="3">
    <source>
        <dbReference type="ARBA" id="ARBA00023125"/>
    </source>
</evidence>
<comment type="similarity">
    <text evidence="1">Belongs to the LysR transcriptional regulatory family.</text>
</comment>
<sequence>MPIEDERFSIEPLLTEPIVLAVSKEKQRWMPLEMTALIDKALEGEGSRKPCVPLEMAKHVLFILLKEGYGFRRMVLDLCAESGFKPLAAFITSYIVTAQSLVANGLG</sequence>
<dbReference type="SUPFAM" id="SSF53850">
    <property type="entry name" value="Periplasmic binding protein-like II"/>
    <property type="match status" value="1"/>
</dbReference>
<proteinExistence type="inferred from homology"/>
<dbReference type="Gene3D" id="3.40.190.290">
    <property type="match status" value="1"/>
</dbReference>
<organism evidence="6 7">
    <name type="scientific">Bacillus mojavensis</name>
    <dbReference type="NCBI Taxonomy" id="72360"/>
    <lineage>
        <taxon>Bacteria</taxon>
        <taxon>Bacillati</taxon>
        <taxon>Bacillota</taxon>
        <taxon>Bacilli</taxon>
        <taxon>Bacillales</taxon>
        <taxon>Bacillaceae</taxon>
        <taxon>Bacillus</taxon>
    </lineage>
</organism>
<evidence type="ECO:0000313" key="6">
    <source>
        <dbReference type="EMBL" id="QJC94866.1"/>
    </source>
</evidence>
<keyword evidence="2" id="KW-0805">Transcription regulation</keyword>
<evidence type="ECO:0000256" key="4">
    <source>
        <dbReference type="ARBA" id="ARBA00023163"/>
    </source>
</evidence>
<protein>
    <submittedName>
        <fullName evidence="6">Chromosome initiation inhibitor YcgK</fullName>
    </submittedName>
</protein>
<dbReference type="PANTHER" id="PTHR30346">
    <property type="entry name" value="TRANSCRIPTIONAL DUAL REGULATOR HCAR-RELATED"/>
    <property type="match status" value="1"/>
</dbReference>